<dbReference type="Proteomes" id="UP000282433">
    <property type="component" value="Chromosome"/>
</dbReference>
<name>A0A447RUC2_KLEPN</name>
<dbReference type="EMBL" id="LR134162">
    <property type="protein sequence ID" value="VEB03421.1"/>
    <property type="molecule type" value="Genomic_DNA"/>
</dbReference>
<evidence type="ECO:0000313" key="1">
    <source>
        <dbReference type="EMBL" id="VEB03421.1"/>
    </source>
</evidence>
<keyword evidence="1" id="KW-0808">Transferase</keyword>
<evidence type="ECO:0000313" key="2">
    <source>
        <dbReference type="Proteomes" id="UP000282433"/>
    </source>
</evidence>
<gene>
    <name evidence="1" type="ORF">NCTC13635_03632</name>
</gene>
<organism evidence="1 2">
    <name type="scientific">Klebsiella pneumoniae</name>
    <dbReference type="NCBI Taxonomy" id="573"/>
    <lineage>
        <taxon>Bacteria</taxon>
        <taxon>Pseudomonadati</taxon>
        <taxon>Pseudomonadota</taxon>
        <taxon>Gammaproteobacteria</taxon>
        <taxon>Enterobacterales</taxon>
        <taxon>Enterobacteriaceae</taxon>
        <taxon>Klebsiella/Raoultella group</taxon>
        <taxon>Klebsiella</taxon>
        <taxon>Klebsiella pneumoniae complex</taxon>
    </lineage>
</organism>
<accession>A0A447RUC2</accession>
<reference evidence="1 2" key="1">
    <citation type="submission" date="2018-12" db="EMBL/GenBank/DDBJ databases">
        <authorList>
            <consortium name="Pathogen Informatics"/>
        </authorList>
    </citation>
    <scope>NUCLEOTIDE SEQUENCE [LARGE SCALE GENOMIC DNA]</scope>
    <source>
        <strain evidence="1 2">NCTC13635</strain>
    </source>
</reference>
<dbReference type="GO" id="GO:0016740">
    <property type="term" value="F:transferase activity"/>
    <property type="evidence" value="ECO:0007669"/>
    <property type="project" value="UniProtKB-KW"/>
</dbReference>
<dbReference type="AlphaFoldDB" id="A0A447RUC2"/>
<proteinExistence type="predicted"/>
<protein>
    <submittedName>
        <fullName evidence="1">N-acetyltransferase GCN5</fullName>
    </submittedName>
</protein>
<sequence length="40" mass="4372">MTVEYTVIEKVPSAEAFCHLRVAAGMSPRPPGRRQSRTAA</sequence>